<dbReference type="EMBL" id="JOJR01000072">
    <property type="protein sequence ID" value="RCN46844.1"/>
    <property type="molecule type" value="Genomic_DNA"/>
</dbReference>
<reference evidence="1 2" key="1">
    <citation type="submission" date="2014-10" db="EMBL/GenBank/DDBJ databases">
        <title>Draft genome of the hookworm Ancylostoma caninum.</title>
        <authorList>
            <person name="Mitreva M."/>
        </authorList>
    </citation>
    <scope>NUCLEOTIDE SEQUENCE [LARGE SCALE GENOMIC DNA]</scope>
    <source>
        <strain evidence="1 2">Baltimore</strain>
    </source>
</reference>
<comment type="caution">
    <text evidence="1">The sequence shown here is derived from an EMBL/GenBank/DDBJ whole genome shotgun (WGS) entry which is preliminary data.</text>
</comment>
<name>A0A368GR85_ANCCA</name>
<dbReference type="STRING" id="29170.A0A368GR85"/>
<gene>
    <name evidence="1" type="ORF">ANCCAN_07163</name>
</gene>
<dbReference type="Gene3D" id="2.60.120.650">
    <property type="entry name" value="Cupin"/>
    <property type="match status" value="1"/>
</dbReference>
<evidence type="ECO:0000313" key="2">
    <source>
        <dbReference type="Proteomes" id="UP000252519"/>
    </source>
</evidence>
<organism evidence="1 2">
    <name type="scientific">Ancylostoma caninum</name>
    <name type="common">Dog hookworm</name>
    <dbReference type="NCBI Taxonomy" id="29170"/>
    <lineage>
        <taxon>Eukaryota</taxon>
        <taxon>Metazoa</taxon>
        <taxon>Ecdysozoa</taxon>
        <taxon>Nematoda</taxon>
        <taxon>Chromadorea</taxon>
        <taxon>Rhabditida</taxon>
        <taxon>Rhabditina</taxon>
        <taxon>Rhabditomorpha</taxon>
        <taxon>Strongyloidea</taxon>
        <taxon>Ancylostomatidae</taxon>
        <taxon>Ancylostomatinae</taxon>
        <taxon>Ancylostoma</taxon>
    </lineage>
</organism>
<dbReference type="AlphaFoldDB" id="A0A368GR85"/>
<dbReference type="OrthoDB" id="424465at2759"/>
<sequence>MTVAYSHRGSSRRIEEAKRKARPELNNFGWDTLGLAEKFAIPDIQDNILRVDGKKLSLDEFREKYERPRIPCILKGLSEEWEAHEIHLSLAPEKGVTMKCLLMWEREIHVQVR</sequence>
<protein>
    <submittedName>
        <fullName evidence="1">Uncharacterized protein</fullName>
    </submittedName>
</protein>
<keyword evidence="2" id="KW-1185">Reference proteome</keyword>
<proteinExistence type="predicted"/>
<accession>A0A368GR85</accession>
<evidence type="ECO:0000313" key="1">
    <source>
        <dbReference type="EMBL" id="RCN46844.1"/>
    </source>
</evidence>
<dbReference type="Proteomes" id="UP000252519">
    <property type="component" value="Unassembled WGS sequence"/>
</dbReference>